<dbReference type="FunFam" id="1.20.58.570:FF:000001">
    <property type="entry name" value="F-actin-capping protein subunit beta"/>
    <property type="match status" value="1"/>
</dbReference>
<evidence type="ECO:0000256" key="3">
    <source>
        <dbReference type="ARBA" id="ARBA00022467"/>
    </source>
</evidence>
<comment type="subcellular location">
    <subcellularLocation>
        <location evidence="1 7">Cytoplasm</location>
        <location evidence="1 7">Cytoskeleton</location>
    </subcellularLocation>
</comment>
<proteinExistence type="inferred from homology"/>
<dbReference type="InterPro" id="IPR042276">
    <property type="entry name" value="CapZ_alpha/beta_2"/>
</dbReference>
<keyword evidence="6 7" id="KW-0206">Cytoskeleton</keyword>
<dbReference type="Gene3D" id="3.90.1150.210">
    <property type="entry name" value="F-actin capping protein, beta subunit"/>
    <property type="match status" value="1"/>
</dbReference>
<dbReference type="GO" id="GO:0000902">
    <property type="term" value="P:cell morphogenesis"/>
    <property type="evidence" value="ECO:0007669"/>
    <property type="project" value="TreeGrafter"/>
</dbReference>
<evidence type="ECO:0000256" key="5">
    <source>
        <dbReference type="ARBA" id="ARBA00023203"/>
    </source>
</evidence>
<dbReference type="OrthoDB" id="9979678at2759"/>
<dbReference type="GO" id="GO:0051016">
    <property type="term" value="P:barbed-end actin filament capping"/>
    <property type="evidence" value="ECO:0007669"/>
    <property type="project" value="UniProtKB-UniRule"/>
</dbReference>
<dbReference type="RefSeq" id="XP_005841752.1">
    <property type="nucleotide sequence ID" value="XM_005841695.1"/>
</dbReference>
<name>L1K2I4_GUITC</name>
<protein>
    <recommendedName>
        <fullName evidence="7">F-actin-capping protein subunit beta</fullName>
    </recommendedName>
</protein>
<dbReference type="PRINTS" id="PR00192">
    <property type="entry name" value="FACTINCAPB"/>
</dbReference>
<dbReference type="HOGENOM" id="CLU_045864_1_1_1"/>
<dbReference type="InterPro" id="IPR001698">
    <property type="entry name" value="CAPZB"/>
</dbReference>
<dbReference type="SUPFAM" id="SSF90096">
    <property type="entry name" value="Subunits of heterodimeric actin filament capping protein Capz"/>
    <property type="match status" value="1"/>
</dbReference>
<dbReference type="GO" id="GO:0005737">
    <property type="term" value="C:cytoplasm"/>
    <property type="evidence" value="ECO:0007669"/>
    <property type="project" value="InterPro"/>
</dbReference>
<reference evidence="9" key="3">
    <citation type="submission" date="2015-06" db="UniProtKB">
        <authorList>
            <consortium name="EnsemblProtists"/>
        </authorList>
    </citation>
    <scope>IDENTIFICATION</scope>
</reference>
<evidence type="ECO:0000256" key="2">
    <source>
        <dbReference type="ARBA" id="ARBA00006039"/>
    </source>
</evidence>
<comment type="function">
    <text evidence="7">F-actin-capping proteins bind in a Ca(2+)-independent manner to the fast growing ends of actin filaments (barbed end) thereby blocking the exchange of subunits at these ends. Unlike other capping proteins (such as gelsolin and severin), these proteins do not sever actin filaments.</text>
</comment>
<dbReference type="GO" id="GO:0051015">
    <property type="term" value="F:actin filament binding"/>
    <property type="evidence" value="ECO:0007669"/>
    <property type="project" value="TreeGrafter"/>
</dbReference>
<evidence type="ECO:0000256" key="1">
    <source>
        <dbReference type="ARBA" id="ARBA00004245"/>
    </source>
</evidence>
<sequence>MAFQAAMDLTRRMRPRHVEQDLSDMLVLVPDLVDDLLSAVDQPLKVLKCPSSGKDFIVCDYNRDGDSYRSPWSNQYVPPLEDGIVPSEEIRSLELCALEAFDQYRALYYDGGVSSTYFWDNEGGFACCIAIHKDCPTSPVPMPENADPAQAAVTSGTWNSIHVIEAKVSDAEKRAKYKLTTTVMLSLDASYQGKSSEFDLSGSLTRTMEREKSFSDKTSHVANMGEMVEEMEGRMRDALYEVYFGKTKEVVRAIRTPEDERR</sequence>
<comment type="subunit">
    <text evidence="7">Heterodimer of an alpha and a beta subunit.</text>
</comment>
<accession>L1K2I4</accession>
<organism evidence="8">
    <name type="scientific">Guillardia theta (strain CCMP2712)</name>
    <name type="common">Cryptophyte</name>
    <dbReference type="NCBI Taxonomy" id="905079"/>
    <lineage>
        <taxon>Eukaryota</taxon>
        <taxon>Cryptophyceae</taxon>
        <taxon>Pyrenomonadales</taxon>
        <taxon>Geminigeraceae</taxon>
        <taxon>Guillardia</taxon>
    </lineage>
</organism>
<comment type="similarity">
    <text evidence="2 7">Belongs to the F-actin-capping protein beta subunit family.</text>
</comment>
<dbReference type="KEGG" id="gtt:GUITHDRAFT_159095"/>
<dbReference type="InterPro" id="IPR037282">
    <property type="entry name" value="CapZ_alpha/beta"/>
</dbReference>
<reference evidence="8 10" key="1">
    <citation type="journal article" date="2012" name="Nature">
        <title>Algal genomes reveal evolutionary mosaicism and the fate of nucleomorphs.</title>
        <authorList>
            <consortium name="DOE Joint Genome Institute"/>
            <person name="Curtis B.A."/>
            <person name="Tanifuji G."/>
            <person name="Burki F."/>
            <person name="Gruber A."/>
            <person name="Irimia M."/>
            <person name="Maruyama S."/>
            <person name="Arias M.C."/>
            <person name="Ball S.G."/>
            <person name="Gile G.H."/>
            <person name="Hirakawa Y."/>
            <person name="Hopkins J.F."/>
            <person name="Kuo A."/>
            <person name="Rensing S.A."/>
            <person name="Schmutz J."/>
            <person name="Symeonidi A."/>
            <person name="Elias M."/>
            <person name="Eveleigh R.J."/>
            <person name="Herman E.K."/>
            <person name="Klute M.J."/>
            <person name="Nakayama T."/>
            <person name="Obornik M."/>
            <person name="Reyes-Prieto A."/>
            <person name="Armbrust E.V."/>
            <person name="Aves S.J."/>
            <person name="Beiko R.G."/>
            <person name="Coutinho P."/>
            <person name="Dacks J.B."/>
            <person name="Durnford D.G."/>
            <person name="Fast N.M."/>
            <person name="Green B.R."/>
            <person name="Grisdale C.J."/>
            <person name="Hempel F."/>
            <person name="Henrissat B."/>
            <person name="Hoppner M.P."/>
            <person name="Ishida K."/>
            <person name="Kim E."/>
            <person name="Koreny L."/>
            <person name="Kroth P.G."/>
            <person name="Liu Y."/>
            <person name="Malik S.B."/>
            <person name="Maier U.G."/>
            <person name="McRose D."/>
            <person name="Mock T."/>
            <person name="Neilson J.A."/>
            <person name="Onodera N.T."/>
            <person name="Poole A.M."/>
            <person name="Pritham E.J."/>
            <person name="Richards T.A."/>
            <person name="Rocap G."/>
            <person name="Roy S.W."/>
            <person name="Sarai C."/>
            <person name="Schaack S."/>
            <person name="Shirato S."/>
            <person name="Slamovits C.H."/>
            <person name="Spencer D.F."/>
            <person name="Suzuki S."/>
            <person name="Worden A.Z."/>
            <person name="Zauner S."/>
            <person name="Barry K."/>
            <person name="Bell C."/>
            <person name="Bharti A.K."/>
            <person name="Crow J.A."/>
            <person name="Grimwood J."/>
            <person name="Kramer R."/>
            <person name="Lindquist E."/>
            <person name="Lucas S."/>
            <person name="Salamov A."/>
            <person name="McFadden G.I."/>
            <person name="Lane C.E."/>
            <person name="Keeling P.J."/>
            <person name="Gray M.W."/>
            <person name="Grigoriev I.V."/>
            <person name="Archibald J.M."/>
        </authorList>
    </citation>
    <scope>NUCLEOTIDE SEQUENCE</scope>
    <source>
        <strain evidence="8 10">CCMP2712</strain>
    </source>
</reference>
<dbReference type="PANTHER" id="PTHR10619:SF0">
    <property type="entry name" value="F-ACTIN-CAPPING PROTEIN SUBUNIT BETA ISOFORMS 1 AND 2"/>
    <property type="match status" value="1"/>
</dbReference>
<dbReference type="EnsemblProtists" id="EKX54772">
    <property type="protein sequence ID" value="EKX54772"/>
    <property type="gene ID" value="GUITHDRAFT_159095"/>
</dbReference>
<keyword evidence="3 7" id="KW-0117">Actin capping</keyword>
<dbReference type="PaxDb" id="55529-EKX54772"/>
<dbReference type="OMA" id="WSNKYYP"/>
<dbReference type="PROSITE" id="PS00231">
    <property type="entry name" value="F_ACTIN_CAPPING_BETA"/>
    <property type="match status" value="1"/>
</dbReference>
<dbReference type="Gene3D" id="1.20.58.570">
    <property type="match status" value="1"/>
</dbReference>
<keyword evidence="4 7" id="KW-0963">Cytoplasm</keyword>
<dbReference type="GeneID" id="17311807"/>
<evidence type="ECO:0000313" key="8">
    <source>
        <dbReference type="EMBL" id="EKX54772.1"/>
    </source>
</evidence>
<keyword evidence="5 7" id="KW-0009">Actin-binding</keyword>
<evidence type="ECO:0000313" key="9">
    <source>
        <dbReference type="EnsemblProtists" id="EKX54772"/>
    </source>
</evidence>
<dbReference type="eggNOG" id="KOG3174">
    <property type="taxonomic scope" value="Eukaryota"/>
</dbReference>
<dbReference type="AlphaFoldDB" id="L1K2I4"/>
<dbReference type="STRING" id="905079.L1K2I4"/>
<keyword evidence="10" id="KW-1185">Reference proteome</keyword>
<dbReference type="GO" id="GO:0030036">
    <property type="term" value="P:actin cytoskeleton organization"/>
    <property type="evidence" value="ECO:0007669"/>
    <property type="project" value="InterPro"/>
</dbReference>
<dbReference type="GO" id="GO:0008290">
    <property type="term" value="C:F-actin capping protein complex"/>
    <property type="evidence" value="ECO:0007669"/>
    <property type="project" value="UniProtKB-UniRule"/>
</dbReference>
<gene>
    <name evidence="8" type="ORF">GUITHDRAFT_159095</name>
</gene>
<evidence type="ECO:0000313" key="10">
    <source>
        <dbReference type="Proteomes" id="UP000011087"/>
    </source>
</evidence>
<evidence type="ECO:0000256" key="6">
    <source>
        <dbReference type="ARBA" id="ARBA00023212"/>
    </source>
</evidence>
<evidence type="ECO:0000256" key="4">
    <source>
        <dbReference type="ARBA" id="ARBA00022490"/>
    </source>
</evidence>
<dbReference type="InterPro" id="IPR019771">
    <property type="entry name" value="F-actin_capping_bsu_CS"/>
</dbReference>
<dbReference type="Pfam" id="PF01115">
    <property type="entry name" value="F_actin_cap_B"/>
    <property type="match status" value="1"/>
</dbReference>
<evidence type="ECO:0000256" key="7">
    <source>
        <dbReference type="RuleBase" id="RU365078"/>
    </source>
</evidence>
<dbReference type="Proteomes" id="UP000011087">
    <property type="component" value="Unassembled WGS sequence"/>
</dbReference>
<dbReference type="EMBL" id="JH992966">
    <property type="protein sequence ID" value="EKX54772.1"/>
    <property type="molecule type" value="Genomic_DNA"/>
</dbReference>
<dbReference type="InterPro" id="IPR043175">
    <property type="entry name" value="CAPZB_N"/>
</dbReference>
<dbReference type="PANTHER" id="PTHR10619">
    <property type="entry name" value="F-ACTIN-CAPPING PROTEIN SUBUNIT BETA"/>
    <property type="match status" value="1"/>
</dbReference>
<reference evidence="10" key="2">
    <citation type="submission" date="2012-11" db="EMBL/GenBank/DDBJ databases">
        <authorList>
            <person name="Kuo A."/>
            <person name="Curtis B.A."/>
            <person name="Tanifuji G."/>
            <person name="Burki F."/>
            <person name="Gruber A."/>
            <person name="Irimia M."/>
            <person name="Maruyama S."/>
            <person name="Arias M.C."/>
            <person name="Ball S.G."/>
            <person name="Gile G.H."/>
            <person name="Hirakawa Y."/>
            <person name="Hopkins J.F."/>
            <person name="Rensing S.A."/>
            <person name="Schmutz J."/>
            <person name="Symeonidi A."/>
            <person name="Elias M."/>
            <person name="Eveleigh R.J."/>
            <person name="Herman E.K."/>
            <person name="Klute M.J."/>
            <person name="Nakayama T."/>
            <person name="Obornik M."/>
            <person name="Reyes-Prieto A."/>
            <person name="Armbrust E.V."/>
            <person name="Aves S.J."/>
            <person name="Beiko R.G."/>
            <person name="Coutinho P."/>
            <person name="Dacks J.B."/>
            <person name="Durnford D.G."/>
            <person name="Fast N.M."/>
            <person name="Green B.R."/>
            <person name="Grisdale C."/>
            <person name="Hempe F."/>
            <person name="Henrissat B."/>
            <person name="Hoppner M.P."/>
            <person name="Ishida K.-I."/>
            <person name="Kim E."/>
            <person name="Koreny L."/>
            <person name="Kroth P.G."/>
            <person name="Liu Y."/>
            <person name="Malik S.-B."/>
            <person name="Maier U.G."/>
            <person name="McRose D."/>
            <person name="Mock T."/>
            <person name="Neilson J.A."/>
            <person name="Onodera N.T."/>
            <person name="Poole A.M."/>
            <person name="Pritham E.J."/>
            <person name="Richards T.A."/>
            <person name="Rocap G."/>
            <person name="Roy S.W."/>
            <person name="Sarai C."/>
            <person name="Schaack S."/>
            <person name="Shirato S."/>
            <person name="Slamovits C.H."/>
            <person name="Spencer D.F."/>
            <person name="Suzuki S."/>
            <person name="Worden A.Z."/>
            <person name="Zauner S."/>
            <person name="Barry K."/>
            <person name="Bell C."/>
            <person name="Bharti A.K."/>
            <person name="Crow J.A."/>
            <person name="Grimwood J."/>
            <person name="Kramer R."/>
            <person name="Lindquist E."/>
            <person name="Lucas S."/>
            <person name="Salamov A."/>
            <person name="McFadden G.I."/>
            <person name="Lane C.E."/>
            <person name="Keeling P.J."/>
            <person name="Gray M.W."/>
            <person name="Grigoriev I.V."/>
            <person name="Archibald J.M."/>
        </authorList>
    </citation>
    <scope>NUCLEOTIDE SEQUENCE</scope>
    <source>
        <strain evidence="10">CCMP2712</strain>
    </source>
</reference>